<comment type="cofactor">
    <cofactor evidence="1">
        <name>Mg(2+)</name>
        <dbReference type="ChEBI" id="CHEBI:18420"/>
    </cofactor>
</comment>
<keyword evidence="1" id="KW-0233">DNA recombination</keyword>
<comment type="caution">
    <text evidence="4">The sequence shown here is derived from an EMBL/GenBank/DDBJ whole genome shotgun (WGS) entry which is preliminary data.</text>
</comment>
<name>A0ABN9TPT0_9DINO</name>
<feature type="domain" description="DNA helicase Pif1-like DEAD-box helicase" evidence="3">
    <location>
        <begin position="965"/>
        <end position="1120"/>
    </location>
</feature>
<keyword evidence="1" id="KW-0347">Helicase</keyword>
<feature type="compositionally biased region" description="Basic and acidic residues" evidence="2">
    <location>
        <begin position="781"/>
        <end position="795"/>
    </location>
</feature>
<keyword evidence="1" id="KW-0547">Nucleotide-binding</keyword>
<organism evidence="4 5">
    <name type="scientific">Prorocentrum cordatum</name>
    <dbReference type="NCBI Taxonomy" id="2364126"/>
    <lineage>
        <taxon>Eukaryota</taxon>
        <taxon>Sar</taxon>
        <taxon>Alveolata</taxon>
        <taxon>Dinophyceae</taxon>
        <taxon>Prorocentrales</taxon>
        <taxon>Prorocentraceae</taxon>
        <taxon>Prorocentrum</taxon>
    </lineage>
</organism>
<keyword evidence="1" id="KW-0067">ATP-binding</keyword>
<sequence length="2378" mass="266231">MAKHLYEVLHRGKIRYGNFRVPLNGDTSRLHLAEGLTKAERQLARRANFVAEHFAGTQQCRQLMGHRHFGARLQYGDCFFFTLSPNEKHSAWVLRLTRTRVNDPAIRCSDPVWRRLCGVDYPELFSKRASDQPDGDAVKTACSGREEAAILRDHTEPNESVCIDVPGFDLRQDVARIVQEGLQHANGRTTLDAMKEYRDWVHVERVLHPDGGQIERDKVEQDFFDGFRDEAHAPLNQIPVFLKEDSEKVDGPTLATCYGDVSAMERLRAEGEAFADAYTRDAEFAFARVQHRTHRRQKDGTYVPLNACARKGCGGKKRGGVAKTSLCKHDFPKMALLASKTMLVCPGVAKQRGLRVSGKRNSFGLWIGARTDEWRSGTTPAFAVHFRSNSHTGPNQRVPPIPGAHEESCPSKKCQEAAAKYGTAAKLKSILRLMQRAQREVTGYYCGYTFKGQTIGKKHMARASTALDYLTPELSAKTVTQRMHQITNRVLTDLHHRCAARPATEEWNLAMFWHEQDVTNAEFHRTFMSVTFPGGQLVQRLEDEVQGRTARESRKVLPKNKKISDEEHVARTMVKHFADLYGFRGFLPKYAEVYYLNAWEFAALWEVRPLPAPTSTGSKGAPPLSCGTPEDFSVNPDAEKFYADSGNILFYPDSTGDLRHSWYMQRRRSPIVPAPSGTPLPDKYRSPEVQGKLYSLYMRPWVLKKEWATVQVPHVADLDVVPAGARAEPRRTRLVSKRPKDMGQRSYEQSWRWYVCGHVVSRHAQRLIQQFMAACCGKSSSTDDRDSEGAARRPDAPANEVALAQLHKLLDSLGDTRSNSRADAVESSDDDVMAVRQKKKTDVMQTAFNTTWSLWKRDASPWSATEAGKKHSVVNFPVGGSGGGSKKRKVEHGGAVVEQGAAYVGLEKRSVDAWWRKIEAGKKTPNKEQKEFLQAVVGRCQVEASELSAARCGAGRAAKAPMLTEPARLMLLGIPGSGKSYCFHLLRDFFQECLQWTHGVHFQFLATQNSMAELIGGNTIHSWAGISFGVGGSGGKATSKDGDWGALFENCISMRWLLIDEMSTVSVGLLATMESFLRQKACVQHPCAFRNAHKKQRPRPFGGLNIVFGGDLWQLPPVKELALFSHPVSKKDGDRYEAGEQRVLAMFWNCRGRSQEDGVQRLFELHAANRSKDPWLNSVLTADRGGSETWEMYCFTHGLATENPGSWLPDRGGRVACQRPFCAGYREGDFADAPFIHPFRSPTNYAQQLRALQFARSRRNRVLWVVAHDELKSCGDDPKRARQEEKEKWLQFSDKRTAGIPGLFPCVLNLPVRFTAEPEPGDRHKGVFTNARGHLRGWELPPEEEQRLAGIDAAEVALHRRPLRLCIEMARGGGLDWHEKPNREGTVRGYIVKSRVQKCEQLLLAKPYNPMLFRMGAPRGPHYLLEVLRGNVTRAEAVREWDAAERKDKEQKDQDGGQTTRWSHIKLPCWRCSSERGELPLTMFTSAWRVSDVWSRTIAKGQDLMCLKCSRDMGAGTQRAVRIMTCDGCCVAKLPRMFSRDMVERWKGMEDVGEILCKQCTGERSKTGRVAQSLERYACCGIGCSSDSGQKVWPEEYFVAAHLVRDAERQQTSVCAKCVVLERRDQGARFACNKCGVEKHITEYSQVFCKQYLMGERRELNYRCLECQFPKCDRCEARPEKPVSANHVDSKGKWLCRVHRYPPCSGCGKAKTDEMIAGKNRLKQWRCEECQNSGSVCDATTGRQDDVGDVRKDVDHDVQTVHGYACCGIGCSSDSGQKVWPEEYFVAAHLVRDAERQQTSVCAKCVVLERRDQGARFACNKCGVEKHITEYSQVFCKQYLMGERRELNYRCLECQFPKCDRCEARPEKPVSANHVDSKGKWLCRVHRYPPCSGCGKAKTDEMIAGKNRLKQWRCEECQNSGSVCDATTGRQDDVGDVRKDVDHDVQTREDTEADGGPGKVERRVQCAECHRWKEKGDFRYTMGCALAAGRVARNSLVRAPGVVKLRQGWLVGPGDVMGVVQDVLFTRRMRLEVASAQVTLAPGQQMMVHASIKVASTETGGCPPVEERRCGAEVASRREQDLPAVGAAAADVGGLQQGRCDTAVLLSSEKVSLGVGLDGVEVTSWVNQVSNVGMGDLSQGATTNSWLNTAIFIQAMDILLSDSQGRILNHDFTAKVDPDAVFFPDRLISHVQPHVGRPVMFLNCWREGKALLYGALEVFSKEALKIYKDNTGNCKDGMDWHGWGEDNYFQNCMPTLGIEMINDFELVGDNRCMAAPCANPNRPAFHPYKAWSAAEWAQERWGIRQSQAVEVQPSSEDGEGTEAVSAAPARRAAAATIAWGAVDVAGLHFDDPMSAANLQVLRVDTKKRNGHKQSLNYV</sequence>
<dbReference type="SUPFAM" id="SSF52540">
    <property type="entry name" value="P-loop containing nucleoside triphosphate hydrolases"/>
    <property type="match status" value="1"/>
</dbReference>
<dbReference type="EMBL" id="CAUYUJ010014949">
    <property type="protein sequence ID" value="CAK0848094.1"/>
    <property type="molecule type" value="Genomic_DNA"/>
</dbReference>
<evidence type="ECO:0000256" key="2">
    <source>
        <dbReference type="SAM" id="MobiDB-lite"/>
    </source>
</evidence>
<reference evidence="4" key="1">
    <citation type="submission" date="2023-10" db="EMBL/GenBank/DDBJ databases">
        <authorList>
            <person name="Chen Y."/>
            <person name="Shah S."/>
            <person name="Dougan E. K."/>
            <person name="Thang M."/>
            <person name="Chan C."/>
        </authorList>
    </citation>
    <scope>NUCLEOTIDE SEQUENCE [LARGE SCALE GENOMIC DNA]</scope>
</reference>
<dbReference type="InterPro" id="IPR010285">
    <property type="entry name" value="DNA_helicase_pif1-like_DEAD"/>
</dbReference>
<gene>
    <name evidence="4" type="ORF">PCOR1329_LOCUS41120</name>
</gene>
<dbReference type="Gene3D" id="3.40.50.300">
    <property type="entry name" value="P-loop containing nucleotide triphosphate hydrolases"/>
    <property type="match status" value="1"/>
</dbReference>
<proteinExistence type="inferred from homology"/>
<dbReference type="Proteomes" id="UP001189429">
    <property type="component" value="Unassembled WGS sequence"/>
</dbReference>
<comment type="catalytic activity">
    <reaction evidence="1">
        <text>ATP + H2O = ADP + phosphate + H(+)</text>
        <dbReference type="Rhea" id="RHEA:13065"/>
        <dbReference type="ChEBI" id="CHEBI:15377"/>
        <dbReference type="ChEBI" id="CHEBI:15378"/>
        <dbReference type="ChEBI" id="CHEBI:30616"/>
        <dbReference type="ChEBI" id="CHEBI:43474"/>
        <dbReference type="ChEBI" id="CHEBI:456216"/>
        <dbReference type="EC" id="5.6.2.3"/>
    </reaction>
</comment>
<comment type="similarity">
    <text evidence="1">Belongs to the helicase family.</text>
</comment>
<dbReference type="InterPro" id="IPR027417">
    <property type="entry name" value="P-loop_NTPase"/>
</dbReference>
<accession>A0ABN9TPT0</accession>
<keyword evidence="5" id="KW-1185">Reference proteome</keyword>
<dbReference type="Pfam" id="PF05970">
    <property type="entry name" value="PIF1"/>
    <property type="match status" value="1"/>
</dbReference>
<keyword evidence="1" id="KW-0378">Hydrolase</keyword>
<evidence type="ECO:0000256" key="1">
    <source>
        <dbReference type="RuleBase" id="RU363044"/>
    </source>
</evidence>
<evidence type="ECO:0000259" key="3">
    <source>
        <dbReference type="Pfam" id="PF05970"/>
    </source>
</evidence>
<feature type="region of interest" description="Disordered" evidence="2">
    <location>
        <begin position="778"/>
        <end position="797"/>
    </location>
</feature>
<keyword evidence="1" id="KW-0234">DNA repair</keyword>
<dbReference type="EC" id="5.6.2.3" evidence="1"/>
<protein>
    <recommendedName>
        <fullName evidence="1">ATP-dependent DNA helicase</fullName>
        <ecNumber evidence="1">5.6.2.3</ecNumber>
    </recommendedName>
</protein>
<evidence type="ECO:0000313" key="5">
    <source>
        <dbReference type="Proteomes" id="UP001189429"/>
    </source>
</evidence>
<evidence type="ECO:0000313" key="4">
    <source>
        <dbReference type="EMBL" id="CAK0848094.1"/>
    </source>
</evidence>
<keyword evidence="1" id="KW-0227">DNA damage</keyword>